<dbReference type="EMBL" id="MW079231">
    <property type="protein sequence ID" value="QOZ05840.1"/>
    <property type="molecule type" value="Genomic_RNA"/>
</dbReference>
<evidence type="ECO:0000256" key="1">
    <source>
        <dbReference type="ARBA" id="ARBA00004328"/>
    </source>
</evidence>
<keyword evidence="9" id="KW-0687">Ribonucleoprotein</keyword>
<dbReference type="Pfam" id="PF00760">
    <property type="entry name" value="Cucumo_coat"/>
    <property type="match status" value="1"/>
</dbReference>
<protein>
    <recommendedName>
        <fullName evidence="3 9">Capsid protein</fullName>
        <shortName evidence="9">CP</shortName>
    </recommendedName>
    <alternativeName>
        <fullName evidence="8 9">Coat protein</fullName>
    </alternativeName>
</protein>
<dbReference type="GO" id="GO:0005198">
    <property type="term" value="F:structural molecule activity"/>
    <property type="evidence" value="ECO:0007669"/>
    <property type="project" value="UniProtKB-UniRule"/>
</dbReference>
<organism evidence="11">
    <name type="scientific">Peanut stunt virus</name>
    <dbReference type="NCBI Taxonomy" id="12313"/>
    <lineage>
        <taxon>Viruses</taxon>
        <taxon>Riboviria</taxon>
        <taxon>Orthornavirae</taxon>
        <taxon>Kitrinoviricota</taxon>
        <taxon>Alsuviricetes</taxon>
        <taxon>Martellivirales</taxon>
        <taxon>Bromoviridae</taxon>
        <taxon>Cucumovirus</taxon>
        <taxon>Cucumovirus PSV</taxon>
    </lineage>
</organism>
<sequence>MAPKGTGNGSRRPRRGRRSSPAEDAHARELRAVTTQLNRLVTLTAARVPTLDHPTFVSSKQCMKGYTYTTLDVRPTQTQKGHSFGQRLNLPVPVSEFPKKKVSRVQLRLNPSPAFDSTVWVTLRKLPPGYSLASENVYKLFTDGGAAVLTYQHIPTGIQRDNKILYNLSSVGTEIGDIGDYAIIVHSKDDTLEADEMVIHVDVEHQRIPSLPLSRSRVQVLVRRL</sequence>
<proteinExistence type="inferred from homology"/>
<evidence type="ECO:0000256" key="8">
    <source>
        <dbReference type="ARBA" id="ARBA00031336"/>
    </source>
</evidence>
<evidence type="ECO:0000256" key="10">
    <source>
        <dbReference type="SAM" id="MobiDB-lite"/>
    </source>
</evidence>
<evidence type="ECO:0000256" key="7">
    <source>
        <dbReference type="ARBA" id="ARBA00024815"/>
    </source>
</evidence>
<dbReference type="SUPFAM" id="SSF88633">
    <property type="entry name" value="Positive stranded ssRNA viruses"/>
    <property type="match status" value="1"/>
</dbReference>
<dbReference type="GO" id="GO:1990904">
    <property type="term" value="C:ribonucleoprotein complex"/>
    <property type="evidence" value="ECO:0007669"/>
    <property type="project" value="UniProtKB-KW"/>
</dbReference>
<evidence type="ECO:0000256" key="2">
    <source>
        <dbReference type="ARBA" id="ARBA00006031"/>
    </source>
</evidence>
<keyword evidence="4 9" id="KW-0167">Capsid protein</keyword>
<dbReference type="GO" id="GO:0039617">
    <property type="term" value="C:T=3 icosahedral viral capsid"/>
    <property type="evidence" value="ECO:0007669"/>
    <property type="project" value="UniProtKB-UniRule"/>
</dbReference>
<evidence type="ECO:0000256" key="5">
    <source>
        <dbReference type="ARBA" id="ARBA00022844"/>
    </source>
</evidence>
<comment type="similarity">
    <text evidence="2 9">Belongs to the cucumovirus capsid protein family.</text>
</comment>
<keyword evidence="9" id="KW-0694">RNA-binding</keyword>
<comment type="function">
    <text evidence="7 9">Capsid protein. Probably binds RNA and plays a role in packaging.</text>
</comment>
<dbReference type="Gene3D" id="2.60.120.530">
    <property type="entry name" value="Cucumovirus coat protein, subunit A"/>
    <property type="match status" value="1"/>
</dbReference>
<dbReference type="EMBL" id="JF838186">
    <property type="protein sequence ID" value="AER59751.1"/>
    <property type="molecule type" value="Genomic_RNA"/>
</dbReference>
<evidence type="ECO:0000256" key="9">
    <source>
        <dbReference type="RuleBase" id="RU369046"/>
    </source>
</evidence>
<dbReference type="InterPro" id="IPR000247">
    <property type="entry name" value="Cucumovirus_coat"/>
</dbReference>
<feature type="region of interest" description="Disordered" evidence="10">
    <location>
        <begin position="1"/>
        <end position="26"/>
    </location>
</feature>
<accession>G8EG33</accession>
<reference evidence="11" key="1">
    <citation type="submission" date="2011-04" db="EMBL/GenBank/DDBJ databases">
        <title>Peanut stunt virus strain K1.</title>
        <authorList>
            <person name="Nam M."/>
            <person name="Park S.J."/>
            <person name="Lee J.H."/>
            <person name="Kim J.S."/>
            <person name="Park C.Y."/>
            <person name="Jun E.S."/>
            <person name="Choi H.S."/>
            <person name="Lee J.S."/>
            <person name="Kim J.S."/>
            <person name="Lee S.H."/>
        </authorList>
    </citation>
    <scope>NUCLEOTIDE SEQUENCE</scope>
    <source>
        <strain evidence="11">K1</strain>
    </source>
</reference>
<reference evidence="12" key="2">
    <citation type="submission" date="2020-10" db="EMBL/GenBank/DDBJ databases">
        <authorList>
            <person name="Bak S."/>
            <person name="Lee H.-K."/>
            <person name="Min J."/>
            <person name="Han S."/>
            <person name="Lee S.-H."/>
        </authorList>
    </citation>
    <scope>NUCLEOTIDE SEQUENCE</scope>
    <source>
        <strain evidence="12">HB3-075</strain>
    </source>
</reference>
<dbReference type="GO" id="GO:0003723">
    <property type="term" value="F:RNA binding"/>
    <property type="evidence" value="ECO:0007669"/>
    <property type="project" value="UniProtKB-UniRule"/>
</dbReference>
<keyword evidence="9" id="KW-0543">Viral nucleoprotein</keyword>
<keyword evidence="5 9" id="KW-0946">Virion</keyword>
<comment type="domain">
    <text evidence="9">The N-terminal arginine-rich stretch does not seem to be the major RNA-binding region that allows formation of an infectious ribonucleoprotein complex.</text>
</comment>
<evidence type="ECO:0000256" key="3">
    <source>
        <dbReference type="ARBA" id="ARBA00018091"/>
    </source>
</evidence>
<name>G8EG33_9BROM</name>
<evidence type="ECO:0000313" key="12">
    <source>
        <dbReference type="EMBL" id="QOZ05840.1"/>
    </source>
</evidence>
<evidence type="ECO:0000256" key="6">
    <source>
        <dbReference type="ARBA" id="ARBA00023060"/>
    </source>
</evidence>
<dbReference type="PRINTS" id="PR00222">
    <property type="entry name" value="CUCUMOCOAT"/>
</dbReference>
<comment type="subcellular location">
    <subcellularLocation>
        <location evidence="1 9">Virion</location>
    </subcellularLocation>
</comment>
<keyword evidence="9" id="KW-0007">Acetylation</keyword>
<dbReference type="InterPro" id="IPR037137">
    <property type="entry name" value="Cucumovirus_coat_Asu_sf"/>
</dbReference>
<dbReference type="GO" id="GO:0019013">
    <property type="term" value="C:viral nucleocapsid"/>
    <property type="evidence" value="ECO:0007669"/>
    <property type="project" value="UniProtKB-UniRule"/>
</dbReference>
<keyword evidence="6 9" id="KW-1142">T=3 icosahedral capsid protein</keyword>
<evidence type="ECO:0000256" key="4">
    <source>
        <dbReference type="ARBA" id="ARBA00022561"/>
    </source>
</evidence>
<evidence type="ECO:0000313" key="11">
    <source>
        <dbReference type="EMBL" id="AER59751.1"/>
    </source>
</evidence>